<dbReference type="InterPro" id="IPR000408">
    <property type="entry name" value="Reg_chr_condens"/>
</dbReference>
<feature type="domain" description="BTB" evidence="3">
    <location>
        <begin position="494"/>
        <end position="563"/>
    </location>
</feature>
<evidence type="ECO:0000256" key="1">
    <source>
        <dbReference type="ARBA" id="ARBA00022737"/>
    </source>
</evidence>
<dbReference type="SUPFAM" id="SSF50985">
    <property type="entry name" value="RCC1/BLIP-II"/>
    <property type="match status" value="2"/>
</dbReference>
<accession>A0ABQ8XR76</accession>
<dbReference type="Pfam" id="PF00651">
    <property type="entry name" value="BTB"/>
    <property type="match status" value="1"/>
</dbReference>
<dbReference type="Gene3D" id="2.130.10.30">
    <property type="entry name" value="Regulator of chromosome condensation 1/beta-lactamase-inhibitor protein II"/>
    <property type="match status" value="1"/>
</dbReference>
<dbReference type="InterPro" id="IPR051210">
    <property type="entry name" value="Ub_ligase/GEF_domain"/>
</dbReference>
<dbReference type="Gene3D" id="3.30.710.10">
    <property type="entry name" value="Potassium Channel Kv1.1, Chain A"/>
    <property type="match status" value="1"/>
</dbReference>
<reference evidence="4" key="1">
    <citation type="submission" date="2022-08" db="EMBL/GenBank/DDBJ databases">
        <title>Novel sulfate-reducing endosymbionts in the free-living metamonad Anaeramoeba.</title>
        <authorList>
            <person name="Jerlstrom-Hultqvist J."/>
            <person name="Cepicka I."/>
            <person name="Gallot-Lavallee L."/>
            <person name="Salas-Leiva D."/>
            <person name="Curtis B.A."/>
            <person name="Zahonova K."/>
            <person name="Pipaliya S."/>
            <person name="Dacks J."/>
            <person name="Roger A.J."/>
        </authorList>
    </citation>
    <scope>NUCLEOTIDE SEQUENCE</scope>
    <source>
        <strain evidence="4">Schooner1</strain>
    </source>
</reference>
<evidence type="ECO:0000256" key="2">
    <source>
        <dbReference type="PROSITE-ProRule" id="PRU00235"/>
    </source>
</evidence>
<dbReference type="InterPro" id="IPR000210">
    <property type="entry name" value="BTB/POZ_dom"/>
</dbReference>
<dbReference type="PROSITE" id="PS50012">
    <property type="entry name" value="RCC1_3"/>
    <property type="match status" value="1"/>
</dbReference>
<dbReference type="EMBL" id="JAOAOG010000264">
    <property type="protein sequence ID" value="KAJ6235117.1"/>
    <property type="molecule type" value="Genomic_DNA"/>
</dbReference>
<evidence type="ECO:0000259" key="3">
    <source>
        <dbReference type="PROSITE" id="PS50097"/>
    </source>
</evidence>
<comment type="caution">
    <text evidence="4">The sequence shown here is derived from an EMBL/GenBank/DDBJ whole genome shotgun (WGS) entry which is preliminary data.</text>
</comment>
<dbReference type="SUPFAM" id="SSF54695">
    <property type="entry name" value="POZ domain"/>
    <property type="match status" value="1"/>
</dbReference>
<dbReference type="InterPro" id="IPR009091">
    <property type="entry name" value="RCC1/BLIP-II"/>
</dbReference>
<dbReference type="PANTHER" id="PTHR22870:SF408">
    <property type="entry name" value="OS09G0560450 PROTEIN"/>
    <property type="match status" value="1"/>
</dbReference>
<dbReference type="Proteomes" id="UP001150062">
    <property type="component" value="Unassembled WGS sequence"/>
</dbReference>
<feature type="repeat" description="RCC1" evidence="2">
    <location>
        <begin position="88"/>
        <end position="144"/>
    </location>
</feature>
<dbReference type="PROSITE" id="PS50097">
    <property type="entry name" value="BTB"/>
    <property type="match status" value="1"/>
</dbReference>
<proteinExistence type="predicted"/>
<dbReference type="CDD" id="cd18186">
    <property type="entry name" value="BTB_POZ_ZBTB_KLHL-like"/>
    <property type="match status" value="1"/>
</dbReference>
<evidence type="ECO:0000313" key="4">
    <source>
        <dbReference type="EMBL" id="KAJ6235117.1"/>
    </source>
</evidence>
<evidence type="ECO:0000313" key="5">
    <source>
        <dbReference type="Proteomes" id="UP001150062"/>
    </source>
</evidence>
<keyword evidence="1" id="KW-0677">Repeat</keyword>
<keyword evidence="5" id="KW-1185">Reference proteome</keyword>
<gene>
    <name evidence="4" type="ORF">M0813_03800</name>
</gene>
<name>A0ABQ8XR76_9EUKA</name>
<dbReference type="InterPro" id="IPR011333">
    <property type="entry name" value="SKP1/BTB/POZ_sf"/>
</dbReference>
<protein>
    <submittedName>
        <fullName evidence="4">Regulator of chromosome condensation</fullName>
    </submittedName>
</protein>
<sequence>MSNLLVFGDPSTGLLGHKTNIGLVPPSVPPEVDHLSVLSVASNQLTTLVLTTQGELISLPTNQKVKIKEKVISIACGHFHFLALSESGDVYSWSDHQQYGSKNGQLGHNDVLPRSKPTRIQFFDELEPIKICCSFASSFVITKGLELYGFGSGGSYILGNGKSCNVLEPENISDDIQQLWTSPFCHHGFLQKTGGHYQGFGSETYGQLGFGNKVFGTMVPKSIDFKQNSILDFALTWDGTTVLTTKNEIYTAGKAHLNGTLNDKFYFGKVKELKNTKIIAISSGSLYTVLMDANNGFWFYGDPKIRQLIQINSTKVIMKLKWDNYNKNCKNGINSKSNTITTTNTTTNTNTNVDNNNLIENDFKNKNFINTKIKKLISCFHYGTFIIYEAHEVIQDLVTHLKDGKCCDCEISDIPMIKMLIEARTKNSFSNVKDALEKNCSVKEIMCFKHWLYSGTVENIDLWEKPKKFLKIVHLGDNILDDLKLLWENRHENSDFIVYNGKNGQPVPVHKFILYARSGQFREYFNFLDKKMENSSIDFSEKNFNVLEQIFHFLYTGEINIKLIKKKFRTQLIDAPEFYRFSPDKNWNKLMSKKYYDYLHNK</sequence>
<dbReference type="PANTHER" id="PTHR22870">
    <property type="entry name" value="REGULATOR OF CHROMOSOME CONDENSATION"/>
    <property type="match status" value="1"/>
</dbReference>
<organism evidence="4 5">
    <name type="scientific">Anaeramoeba flamelloides</name>
    <dbReference type="NCBI Taxonomy" id="1746091"/>
    <lineage>
        <taxon>Eukaryota</taxon>
        <taxon>Metamonada</taxon>
        <taxon>Anaeramoebidae</taxon>
        <taxon>Anaeramoeba</taxon>
    </lineage>
</organism>
<dbReference type="Pfam" id="PF13540">
    <property type="entry name" value="RCC1_2"/>
    <property type="match status" value="1"/>
</dbReference>